<dbReference type="Pfam" id="PF19939">
    <property type="entry name" value="DUF6401"/>
    <property type="match status" value="1"/>
</dbReference>
<accession>A0A7K0D275</accession>
<reference evidence="1 2" key="1">
    <citation type="submission" date="2019-10" db="EMBL/GenBank/DDBJ databases">
        <title>Nocardia macrotermitis sp. nov. and Nocardia aurantia sp. nov., isolated from the gut of fungus growing-termite Macrotermes natalensis.</title>
        <authorList>
            <person name="Benndorf R."/>
            <person name="Schwitalla J."/>
            <person name="Martin K."/>
            <person name="De Beer W."/>
            <person name="Kaster A.-K."/>
            <person name="Vollmers J."/>
            <person name="Poulsen M."/>
            <person name="Beemelmanns C."/>
        </authorList>
    </citation>
    <scope>NUCLEOTIDE SEQUENCE [LARGE SCALE GENOMIC DNA]</scope>
    <source>
        <strain evidence="1 2">RB20</strain>
    </source>
</reference>
<dbReference type="RefSeq" id="WP_319944882.1">
    <property type="nucleotide sequence ID" value="NZ_WEGK01000005.1"/>
</dbReference>
<gene>
    <name evidence="1" type="ORF">NRB20_28450</name>
</gene>
<dbReference type="EMBL" id="WEGK01000005">
    <property type="protein sequence ID" value="MQY19751.1"/>
    <property type="molecule type" value="Genomic_DNA"/>
</dbReference>
<dbReference type="InterPro" id="IPR045647">
    <property type="entry name" value="DUF6401"/>
</dbReference>
<comment type="caution">
    <text evidence="1">The sequence shown here is derived from an EMBL/GenBank/DDBJ whole genome shotgun (WGS) entry which is preliminary data.</text>
</comment>
<evidence type="ECO:0000313" key="2">
    <source>
        <dbReference type="Proteomes" id="UP000438448"/>
    </source>
</evidence>
<protein>
    <submittedName>
        <fullName evidence="1">Uncharacterized protein</fullName>
    </submittedName>
</protein>
<evidence type="ECO:0000313" key="1">
    <source>
        <dbReference type="EMBL" id="MQY19751.1"/>
    </source>
</evidence>
<organism evidence="1 2">
    <name type="scientific">Nocardia macrotermitis</name>
    <dbReference type="NCBI Taxonomy" id="2585198"/>
    <lineage>
        <taxon>Bacteria</taxon>
        <taxon>Bacillati</taxon>
        <taxon>Actinomycetota</taxon>
        <taxon>Actinomycetes</taxon>
        <taxon>Mycobacteriales</taxon>
        <taxon>Nocardiaceae</taxon>
        <taxon>Nocardia</taxon>
    </lineage>
</organism>
<dbReference type="Proteomes" id="UP000438448">
    <property type="component" value="Unassembled WGS sequence"/>
</dbReference>
<sequence>MFPLGPALLEASARKTFHRLHRTHGIPAIIAARESPAVCAALDQHTAAVRDIADRAMANSGAIPVSVVLAGYARGLVENATRAEIIAPRDLADWIRADWLPLRLAAICVYAAEHC</sequence>
<proteinExistence type="predicted"/>
<keyword evidence="2" id="KW-1185">Reference proteome</keyword>
<dbReference type="AlphaFoldDB" id="A0A7K0D275"/>
<name>A0A7K0D275_9NOCA</name>